<dbReference type="Proteomes" id="UP000499080">
    <property type="component" value="Unassembled WGS sequence"/>
</dbReference>
<evidence type="ECO:0000313" key="1">
    <source>
        <dbReference type="EMBL" id="GBN36134.1"/>
    </source>
</evidence>
<keyword evidence="2" id="KW-1185">Reference proteome</keyword>
<sequence>MPVSTVRKILRNILQCYPFEITHVQDLVPADPLKRKAFALQYLARIEMDNAWPWNIFWTDEAHLNPKGSVNTQIAEYGQERISSKCNPCLFILKRALCGVCLRQHLSLALSFSMRLVLRVL</sequence>
<dbReference type="EMBL" id="BGPR01008793">
    <property type="protein sequence ID" value="GBN36134.1"/>
    <property type="molecule type" value="Genomic_DNA"/>
</dbReference>
<proteinExistence type="predicted"/>
<accession>A0A4Y2NBQ3</accession>
<reference evidence="1 2" key="1">
    <citation type="journal article" date="2019" name="Sci. Rep.">
        <title>Orb-weaving spider Araneus ventricosus genome elucidates the spidroin gene catalogue.</title>
        <authorList>
            <person name="Kono N."/>
            <person name="Nakamura H."/>
            <person name="Ohtoshi R."/>
            <person name="Moran D.A.P."/>
            <person name="Shinohara A."/>
            <person name="Yoshida Y."/>
            <person name="Fujiwara M."/>
            <person name="Mori M."/>
            <person name="Tomita M."/>
            <person name="Arakawa K."/>
        </authorList>
    </citation>
    <scope>NUCLEOTIDE SEQUENCE [LARGE SCALE GENOMIC DNA]</scope>
</reference>
<protein>
    <submittedName>
        <fullName evidence="1">Uncharacterized protein</fullName>
    </submittedName>
</protein>
<comment type="caution">
    <text evidence="1">The sequence shown here is derived from an EMBL/GenBank/DDBJ whole genome shotgun (WGS) entry which is preliminary data.</text>
</comment>
<dbReference type="OrthoDB" id="6432521at2759"/>
<name>A0A4Y2NBQ3_ARAVE</name>
<gene>
    <name evidence="1" type="ORF">AVEN_47134_1</name>
</gene>
<organism evidence="1 2">
    <name type="scientific">Araneus ventricosus</name>
    <name type="common">Orbweaver spider</name>
    <name type="synonym">Epeira ventricosa</name>
    <dbReference type="NCBI Taxonomy" id="182803"/>
    <lineage>
        <taxon>Eukaryota</taxon>
        <taxon>Metazoa</taxon>
        <taxon>Ecdysozoa</taxon>
        <taxon>Arthropoda</taxon>
        <taxon>Chelicerata</taxon>
        <taxon>Arachnida</taxon>
        <taxon>Araneae</taxon>
        <taxon>Araneomorphae</taxon>
        <taxon>Entelegynae</taxon>
        <taxon>Araneoidea</taxon>
        <taxon>Araneidae</taxon>
        <taxon>Araneus</taxon>
    </lineage>
</organism>
<evidence type="ECO:0000313" key="2">
    <source>
        <dbReference type="Proteomes" id="UP000499080"/>
    </source>
</evidence>
<dbReference type="AlphaFoldDB" id="A0A4Y2NBQ3"/>